<accession>A0A7J7DKH5</accession>
<dbReference type="PANTHER" id="PTHR31234">
    <property type="entry name" value="LATE EMBRYOGENESIS ABUNDANT (LEA) HYDROXYPROLINE-RICH GLYCOPROTEIN FAMILY"/>
    <property type="match status" value="1"/>
</dbReference>
<keyword evidence="5" id="KW-1185">Reference proteome</keyword>
<evidence type="ECO:0008006" key="6">
    <source>
        <dbReference type="Google" id="ProtNLM"/>
    </source>
</evidence>
<dbReference type="Proteomes" id="UP000593562">
    <property type="component" value="Unassembled WGS sequence"/>
</dbReference>
<organism evidence="4 5">
    <name type="scientific">Tripterygium wilfordii</name>
    <name type="common">Thunder God vine</name>
    <dbReference type="NCBI Taxonomy" id="458696"/>
    <lineage>
        <taxon>Eukaryota</taxon>
        <taxon>Viridiplantae</taxon>
        <taxon>Streptophyta</taxon>
        <taxon>Embryophyta</taxon>
        <taxon>Tracheophyta</taxon>
        <taxon>Spermatophyta</taxon>
        <taxon>Magnoliopsida</taxon>
        <taxon>eudicotyledons</taxon>
        <taxon>Gunneridae</taxon>
        <taxon>Pentapetalae</taxon>
        <taxon>rosids</taxon>
        <taxon>fabids</taxon>
        <taxon>Celastrales</taxon>
        <taxon>Celastraceae</taxon>
        <taxon>Tripterygium</taxon>
    </lineage>
</organism>
<proteinExistence type="predicted"/>
<reference evidence="4 5" key="1">
    <citation type="journal article" date="2020" name="Nat. Commun.">
        <title>Genome of Tripterygium wilfordii and identification of cytochrome P450 involved in triptolide biosynthesis.</title>
        <authorList>
            <person name="Tu L."/>
            <person name="Su P."/>
            <person name="Zhang Z."/>
            <person name="Gao L."/>
            <person name="Wang J."/>
            <person name="Hu T."/>
            <person name="Zhou J."/>
            <person name="Zhang Y."/>
            <person name="Zhao Y."/>
            <person name="Liu Y."/>
            <person name="Song Y."/>
            <person name="Tong Y."/>
            <person name="Lu Y."/>
            <person name="Yang J."/>
            <person name="Xu C."/>
            <person name="Jia M."/>
            <person name="Peters R.J."/>
            <person name="Huang L."/>
            <person name="Gao W."/>
        </authorList>
    </citation>
    <scope>NUCLEOTIDE SEQUENCE [LARGE SCALE GENOMIC DNA]</scope>
    <source>
        <strain evidence="5">cv. XIE 37</strain>
        <tissue evidence="4">Leaf</tissue>
    </source>
</reference>
<evidence type="ECO:0000256" key="1">
    <source>
        <dbReference type="ARBA" id="ARBA00004370"/>
    </source>
</evidence>
<evidence type="ECO:0000313" key="5">
    <source>
        <dbReference type="Proteomes" id="UP000593562"/>
    </source>
</evidence>
<dbReference type="GO" id="GO:0098542">
    <property type="term" value="P:defense response to other organism"/>
    <property type="evidence" value="ECO:0007669"/>
    <property type="project" value="InterPro"/>
</dbReference>
<evidence type="ECO:0000256" key="3">
    <source>
        <dbReference type="SAM" id="Phobius"/>
    </source>
</evidence>
<dbReference type="AlphaFoldDB" id="A0A7J7DKH5"/>
<dbReference type="EMBL" id="JAAARO010000006">
    <property type="protein sequence ID" value="KAF5746808.1"/>
    <property type="molecule type" value="Genomic_DNA"/>
</dbReference>
<evidence type="ECO:0000313" key="4">
    <source>
        <dbReference type="EMBL" id="KAF5746808.1"/>
    </source>
</evidence>
<keyword evidence="2 3" id="KW-0472">Membrane</keyword>
<dbReference type="InterPro" id="IPR044839">
    <property type="entry name" value="NDR1-like"/>
</dbReference>
<feature type="transmembrane region" description="Helical" evidence="3">
    <location>
        <begin position="77"/>
        <end position="96"/>
    </location>
</feature>
<name>A0A7J7DKH5_TRIWF</name>
<dbReference type="InParanoid" id="A0A7J7DKH5"/>
<dbReference type="OrthoDB" id="996955at2759"/>
<comment type="subcellular location">
    <subcellularLocation>
        <location evidence="1">Membrane</location>
    </subcellularLocation>
</comment>
<protein>
    <recommendedName>
        <fullName evidence="6">Late embryogenesis abundant protein LEA-2 subgroup domain-containing protein</fullName>
    </recommendedName>
</protein>
<dbReference type="PANTHER" id="PTHR31234:SF68">
    <property type="entry name" value="EXPRESSED PROTEIN"/>
    <property type="match status" value="1"/>
</dbReference>
<evidence type="ECO:0000256" key="2">
    <source>
        <dbReference type="ARBA" id="ARBA00023136"/>
    </source>
</evidence>
<keyword evidence="3" id="KW-1133">Transmembrane helix</keyword>
<dbReference type="GO" id="GO:0005886">
    <property type="term" value="C:plasma membrane"/>
    <property type="evidence" value="ECO:0007669"/>
    <property type="project" value="TreeGrafter"/>
</dbReference>
<sequence length="242" mass="26837">MAERTSNPEDKFLNPTSNNQIQTHPAFQSGTYVVQIPKDQIYRVPPPENARIVERLRIPGKNGKRKKCCSPCCCCSIIVAIVILIGLAIGISFLILRPKNPKFSIQNVLVKQKKSPTYNITLNINNPNPKAGIIYKQGGSTSLSFRQREIARGKYPKFYQDRDSSSLIGVVLDGSKFVLPKEIEKSMKSKMIVSLSLNMNLPISLKNGIFGTKNVELLVACDLKVDTLAKGARIISQTCQTD</sequence>
<gene>
    <name evidence="4" type="ORF">HS088_TW06G00983</name>
</gene>
<keyword evidence="3" id="KW-0812">Transmembrane</keyword>
<comment type="caution">
    <text evidence="4">The sequence shown here is derived from an EMBL/GenBank/DDBJ whole genome shotgun (WGS) entry which is preliminary data.</text>
</comment>